<dbReference type="Proteomes" id="UP001597509">
    <property type="component" value="Unassembled WGS sequence"/>
</dbReference>
<dbReference type="EMBL" id="JBHUPE010000005">
    <property type="protein sequence ID" value="MFD2904877.1"/>
    <property type="molecule type" value="Genomic_DNA"/>
</dbReference>
<keyword evidence="2" id="KW-1185">Reference proteome</keyword>
<organism evidence="1 2">
    <name type="scientific">Sphingobacterium anhuiense</name>
    <dbReference type="NCBI Taxonomy" id="493780"/>
    <lineage>
        <taxon>Bacteria</taxon>
        <taxon>Pseudomonadati</taxon>
        <taxon>Bacteroidota</taxon>
        <taxon>Sphingobacteriia</taxon>
        <taxon>Sphingobacteriales</taxon>
        <taxon>Sphingobacteriaceae</taxon>
        <taxon>Sphingobacterium</taxon>
    </lineage>
</organism>
<protein>
    <submittedName>
        <fullName evidence="1">Uncharacterized protein</fullName>
    </submittedName>
</protein>
<evidence type="ECO:0000313" key="2">
    <source>
        <dbReference type="Proteomes" id="UP001597509"/>
    </source>
</evidence>
<accession>A0ABW5YZ35</accession>
<comment type="caution">
    <text evidence="1">The sequence shown here is derived from an EMBL/GenBank/DDBJ whole genome shotgun (WGS) entry which is preliminary data.</text>
</comment>
<evidence type="ECO:0000313" key="1">
    <source>
        <dbReference type="EMBL" id="MFD2904877.1"/>
    </source>
</evidence>
<proteinExistence type="predicted"/>
<sequence length="79" mass="8876">MPWYLYTPSRRSNPTNPNNWTLVGSVPPSTPGPNYYLSALQASDNLGHPIITRALQGEIAQALQNRRDTTNVLLSHFKR</sequence>
<gene>
    <name evidence="1" type="ORF">ACFS6I_13135</name>
</gene>
<reference evidence="2" key="1">
    <citation type="journal article" date="2019" name="Int. J. Syst. Evol. Microbiol.">
        <title>The Global Catalogue of Microorganisms (GCM) 10K type strain sequencing project: providing services to taxonomists for standard genome sequencing and annotation.</title>
        <authorList>
            <consortium name="The Broad Institute Genomics Platform"/>
            <consortium name="The Broad Institute Genome Sequencing Center for Infectious Disease"/>
            <person name="Wu L."/>
            <person name="Ma J."/>
        </authorList>
    </citation>
    <scope>NUCLEOTIDE SEQUENCE [LARGE SCALE GENOMIC DNA]</scope>
    <source>
        <strain evidence="2">KCTC 22209</strain>
    </source>
</reference>
<dbReference type="RefSeq" id="WP_380921217.1">
    <property type="nucleotide sequence ID" value="NZ_JBHUPE010000005.1"/>
</dbReference>
<name>A0ABW5YZ35_9SPHI</name>